<gene>
    <name evidence="1" type="ORF">LCGC14_1412790</name>
</gene>
<dbReference type="AlphaFoldDB" id="A0A0F9MVF0"/>
<protein>
    <submittedName>
        <fullName evidence="1">Uncharacterized protein</fullName>
    </submittedName>
</protein>
<reference evidence="1" key="1">
    <citation type="journal article" date="2015" name="Nature">
        <title>Complex archaea that bridge the gap between prokaryotes and eukaryotes.</title>
        <authorList>
            <person name="Spang A."/>
            <person name="Saw J.H."/>
            <person name="Jorgensen S.L."/>
            <person name="Zaremba-Niedzwiedzka K."/>
            <person name="Martijn J."/>
            <person name="Lind A.E."/>
            <person name="van Eijk R."/>
            <person name="Schleper C."/>
            <person name="Guy L."/>
            <person name="Ettema T.J."/>
        </authorList>
    </citation>
    <scope>NUCLEOTIDE SEQUENCE</scope>
</reference>
<feature type="non-terminal residue" evidence="1">
    <location>
        <position position="1"/>
    </location>
</feature>
<name>A0A0F9MVF0_9ZZZZ</name>
<dbReference type="EMBL" id="LAZR01009340">
    <property type="protein sequence ID" value="KKM73212.1"/>
    <property type="molecule type" value="Genomic_DNA"/>
</dbReference>
<sequence>WNLLTNIIDDIKKIKLATKMNEIKKAIIITASEWKYKFYSLLMTLIEKTKNQGEIMKELMKNELLKFHSKFISQTTSTILKNIGRYYKHYIDISEENQFFNEIKPLIKVILFIGENGEKDKFLFHLL</sequence>
<dbReference type="Gene3D" id="1.10.10.720">
    <property type="entry name" value="leucyl-tRNA synthetase"/>
    <property type="match status" value="1"/>
</dbReference>
<comment type="caution">
    <text evidence="1">The sequence shown here is derived from an EMBL/GenBank/DDBJ whole genome shotgun (WGS) entry which is preliminary data.</text>
</comment>
<proteinExistence type="predicted"/>
<evidence type="ECO:0000313" key="1">
    <source>
        <dbReference type="EMBL" id="KKM73212.1"/>
    </source>
</evidence>
<accession>A0A0F9MVF0</accession>
<organism evidence="1">
    <name type="scientific">marine sediment metagenome</name>
    <dbReference type="NCBI Taxonomy" id="412755"/>
    <lineage>
        <taxon>unclassified sequences</taxon>
        <taxon>metagenomes</taxon>
        <taxon>ecological metagenomes</taxon>
    </lineage>
</organism>